<reference evidence="13" key="1">
    <citation type="submission" date="2016-10" db="EMBL/GenBank/DDBJ databases">
        <title>Sequence of Gallionella enrichment culture.</title>
        <authorList>
            <person name="Poehlein A."/>
            <person name="Muehling M."/>
            <person name="Daniel R."/>
        </authorList>
    </citation>
    <scope>NUCLEOTIDE SEQUENCE</scope>
</reference>
<keyword evidence="6" id="KW-0630">Potassium</keyword>
<feature type="transmembrane region" description="Helical" evidence="10">
    <location>
        <begin position="293"/>
        <end position="316"/>
    </location>
</feature>
<dbReference type="InterPro" id="IPR006153">
    <property type="entry name" value="Cation/H_exchanger_TM"/>
</dbReference>
<dbReference type="InterPro" id="IPR003148">
    <property type="entry name" value="RCK_N"/>
</dbReference>
<comment type="subcellular location">
    <subcellularLocation>
        <location evidence="1">Membrane</location>
        <topology evidence="1">Multi-pass membrane protein</topology>
    </subcellularLocation>
</comment>
<dbReference type="Pfam" id="PF02254">
    <property type="entry name" value="TrkA_N"/>
    <property type="match status" value="1"/>
</dbReference>
<feature type="transmembrane region" description="Helical" evidence="10">
    <location>
        <begin position="146"/>
        <end position="169"/>
    </location>
</feature>
<evidence type="ECO:0000256" key="5">
    <source>
        <dbReference type="ARBA" id="ARBA00022692"/>
    </source>
</evidence>
<evidence type="ECO:0000256" key="9">
    <source>
        <dbReference type="ARBA" id="ARBA00023136"/>
    </source>
</evidence>
<dbReference type="PROSITE" id="PS51201">
    <property type="entry name" value="RCK_N"/>
    <property type="match status" value="1"/>
</dbReference>
<feature type="transmembrane region" description="Helical" evidence="10">
    <location>
        <begin position="84"/>
        <end position="107"/>
    </location>
</feature>
<dbReference type="Gene3D" id="1.20.1530.20">
    <property type="match status" value="1"/>
</dbReference>
<dbReference type="GO" id="GO:1902600">
    <property type="term" value="P:proton transmembrane transport"/>
    <property type="evidence" value="ECO:0007669"/>
    <property type="project" value="InterPro"/>
</dbReference>
<feature type="domain" description="RCK N-terminal" evidence="11">
    <location>
        <begin position="406"/>
        <end position="523"/>
    </location>
</feature>
<dbReference type="GO" id="GO:0015297">
    <property type="term" value="F:antiporter activity"/>
    <property type="evidence" value="ECO:0007669"/>
    <property type="project" value="UniProtKB-KW"/>
</dbReference>
<name>A0A1J5S0G4_9ZZZZ</name>
<feature type="transmembrane region" description="Helical" evidence="10">
    <location>
        <begin position="328"/>
        <end position="349"/>
    </location>
</feature>
<accession>A0A1J5S0G4</accession>
<keyword evidence="4" id="KW-0633">Potassium transport</keyword>
<proteinExistence type="predicted"/>
<dbReference type="PANTHER" id="PTHR46157:SF4">
    <property type="entry name" value="K(+) EFFLUX ANTIPORTER 3, CHLOROPLASTIC"/>
    <property type="match status" value="1"/>
</dbReference>
<evidence type="ECO:0000313" key="13">
    <source>
        <dbReference type="EMBL" id="OIR01687.1"/>
    </source>
</evidence>
<dbReference type="SUPFAM" id="SSF116726">
    <property type="entry name" value="TrkA C-terminal domain-like"/>
    <property type="match status" value="1"/>
</dbReference>
<keyword evidence="7 10" id="KW-1133">Transmembrane helix</keyword>
<dbReference type="AlphaFoldDB" id="A0A1J5S0G4"/>
<dbReference type="Gene3D" id="3.40.50.720">
    <property type="entry name" value="NAD(P)-binding Rossmann-like Domain"/>
    <property type="match status" value="1"/>
</dbReference>
<feature type="transmembrane region" description="Helical" evidence="10">
    <location>
        <begin position="113"/>
        <end position="134"/>
    </location>
</feature>
<feature type="transmembrane region" description="Helical" evidence="10">
    <location>
        <begin position="57"/>
        <end position="75"/>
    </location>
</feature>
<keyword evidence="5 10" id="KW-0812">Transmembrane</keyword>
<evidence type="ECO:0000256" key="4">
    <source>
        <dbReference type="ARBA" id="ARBA00022538"/>
    </source>
</evidence>
<dbReference type="GO" id="GO:0008324">
    <property type="term" value="F:monoatomic cation transmembrane transporter activity"/>
    <property type="evidence" value="ECO:0007669"/>
    <property type="project" value="InterPro"/>
</dbReference>
<keyword evidence="3" id="KW-0050">Antiport</keyword>
<dbReference type="GO" id="GO:0005886">
    <property type="term" value="C:plasma membrane"/>
    <property type="evidence" value="ECO:0007669"/>
    <property type="project" value="TreeGrafter"/>
</dbReference>
<feature type="transmembrane region" description="Helical" evidence="10">
    <location>
        <begin position="269"/>
        <end position="287"/>
    </location>
</feature>
<dbReference type="InterPro" id="IPR036721">
    <property type="entry name" value="RCK_C_sf"/>
</dbReference>
<organism evidence="13">
    <name type="scientific">mine drainage metagenome</name>
    <dbReference type="NCBI Taxonomy" id="410659"/>
    <lineage>
        <taxon>unclassified sequences</taxon>
        <taxon>metagenomes</taxon>
        <taxon>ecological metagenomes</taxon>
    </lineage>
</organism>
<keyword evidence="8" id="KW-0406">Ion transport</keyword>
<dbReference type="SUPFAM" id="SSF51735">
    <property type="entry name" value="NAD(P)-binding Rossmann-fold domains"/>
    <property type="match status" value="1"/>
</dbReference>
<dbReference type="InterPro" id="IPR006037">
    <property type="entry name" value="RCK_C"/>
</dbReference>
<dbReference type="Pfam" id="PF02080">
    <property type="entry name" value="TrkA_C"/>
    <property type="match status" value="1"/>
</dbReference>
<dbReference type="InterPro" id="IPR038770">
    <property type="entry name" value="Na+/solute_symporter_sf"/>
</dbReference>
<dbReference type="PROSITE" id="PS51202">
    <property type="entry name" value="RCK_C"/>
    <property type="match status" value="1"/>
</dbReference>
<feature type="transmembrane region" description="Helical" evidence="10">
    <location>
        <begin position="355"/>
        <end position="373"/>
    </location>
</feature>
<feature type="domain" description="RCK C-terminal" evidence="12">
    <location>
        <begin position="571"/>
        <end position="655"/>
    </location>
</feature>
<protein>
    <submittedName>
        <fullName evidence="13">Glutathione-regulated potassium-efflux system protein KefC</fullName>
    </submittedName>
</protein>
<gene>
    <name evidence="13" type="primary">kefC_5</name>
    <name evidence="13" type="ORF">GALL_161890</name>
</gene>
<evidence type="ECO:0000256" key="6">
    <source>
        <dbReference type="ARBA" id="ARBA00022958"/>
    </source>
</evidence>
<dbReference type="PANTHER" id="PTHR46157">
    <property type="entry name" value="K(+) EFFLUX ANTIPORTER 3, CHLOROPLASTIC"/>
    <property type="match status" value="1"/>
</dbReference>
<comment type="caution">
    <text evidence="13">The sequence shown here is derived from an EMBL/GenBank/DDBJ whole genome shotgun (WGS) entry which is preliminary data.</text>
</comment>
<keyword evidence="9 10" id="KW-0472">Membrane</keyword>
<dbReference type="GO" id="GO:0006813">
    <property type="term" value="P:potassium ion transport"/>
    <property type="evidence" value="ECO:0007669"/>
    <property type="project" value="UniProtKB-KW"/>
</dbReference>
<evidence type="ECO:0000256" key="7">
    <source>
        <dbReference type="ARBA" id="ARBA00022989"/>
    </source>
</evidence>
<feature type="transmembrane region" description="Helical" evidence="10">
    <location>
        <begin position="216"/>
        <end position="232"/>
    </location>
</feature>
<dbReference type="EMBL" id="MLJW01000081">
    <property type="protein sequence ID" value="OIR01687.1"/>
    <property type="molecule type" value="Genomic_DNA"/>
</dbReference>
<dbReference type="InterPro" id="IPR036291">
    <property type="entry name" value="NAD(P)-bd_dom_sf"/>
</dbReference>
<evidence type="ECO:0000259" key="12">
    <source>
        <dbReference type="PROSITE" id="PS51202"/>
    </source>
</evidence>
<dbReference type="Gene3D" id="3.30.70.1450">
    <property type="entry name" value="Regulator of K+ conductance, C-terminal domain"/>
    <property type="match status" value="1"/>
</dbReference>
<evidence type="ECO:0000256" key="1">
    <source>
        <dbReference type="ARBA" id="ARBA00004141"/>
    </source>
</evidence>
<evidence type="ECO:0000256" key="10">
    <source>
        <dbReference type="SAM" id="Phobius"/>
    </source>
</evidence>
<dbReference type="Pfam" id="PF00999">
    <property type="entry name" value="Na_H_Exchanger"/>
    <property type="match status" value="1"/>
</dbReference>
<evidence type="ECO:0000256" key="8">
    <source>
        <dbReference type="ARBA" id="ARBA00023065"/>
    </source>
</evidence>
<evidence type="ECO:0000259" key="11">
    <source>
        <dbReference type="PROSITE" id="PS51201"/>
    </source>
</evidence>
<sequence>MGTTLQLVVLLLASAVLVIALFRALNLPPVLGYLLVGAAIGPHAGNLLPESAEPRQLAEFGVVFLMFTIGLEFSLPRLTSMKRIVFGLGLAQVLATAAAILVVAWLLGLSWQGALALGGALAMSSTAVASKLLVERSELDSAHGSQVMGVLLFQDIAVVPLLILLPALAGASDSLAGTLGAAALKAAAVLAVVLFFGQRLMRAWFTVVARRKSAELFMLNVLLITLGLAYLTELAGLSLALGAFLAGMLISETEYRFEVEQDIKPFRDVLLGLFFITIGTVLDPGLIAAHFLAVVAVLAGLLALKLFIATGLARLFGAAPGEALRTGLWLCAGGEFGFVLLELVIGQGLVGSDQVQVVLAALVLSLLALPLLIHFSDRIVLRLVASEWLMRSIALTQVAARAIASDKHAILCGYGRTGQHLARFLEKENVSYVALDLDPERVREAAAAGDTVAYGDAARRETLIAAGIQRADVVVVTSNDPQLALRVLHHVRELRPGLPVVVRAAEDSDVERFAAAGAAEVVPEALESSVMLATHALALLGVPMHRVIKRLREMREQRYVLLRGFFHGATDGSDQLSEAQQPRLHSVVLTTGARGIGSHLGELALDEVGATVSAIRRRGIRRVDCGPETRLEAGDVVVVLGVATAVAVAEERLLKGRTGA</sequence>
<keyword evidence="2" id="KW-0813">Transport</keyword>
<feature type="transmembrane region" description="Helical" evidence="10">
    <location>
        <begin position="175"/>
        <end position="196"/>
    </location>
</feature>
<evidence type="ECO:0000256" key="3">
    <source>
        <dbReference type="ARBA" id="ARBA00022449"/>
    </source>
</evidence>
<evidence type="ECO:0000256" key="2">
    <source>
        <dbReference type="ARBA" id="ARBA00022448"/>
    </source>
</evidence>